<protein>
    <submittedName>
        <fullName evidence="1">Uncharacterized protein</fullName>
    </submittedName>
</protein>
<evidence type="ECO:0000313" key="2">
    <source>
        <dbReference type="Proteomes" id="UP000292052"/>
    </source>
</evidence>
<feature type="non-terminal residue" evidence="1">
    <location>
        <position position="80"/>
    </location>
</feature>
<keyword evidence="2" id="KW-1185">Reference proteome</keyword>
<dbReference type="OrthoDB" id="7919702at2759"/>
<proteinExistence type="predicted"/>
<name>A0A482VJA7_ASBVE</name>
<gene>
    <name evidence="1" type="ORF">BDFB_002392</name>
</gene>
<organism evidence="1 2">
    <name type="scientific">Asbolus verrucosus</name>
    <name type="common">Desert ironclad beetle</name>
    <dbReference type="NCBI Taxonomy" id="1661398"/>
    <lineage>
        <taxon>Eukaryota</taxon>
        <taxon>Metazoa</taxon>
        <taxon>Ecdysozoa</taxon>
        <taxon>Arthropoda</taxon>
        <taxon>Hexapoda</taxon>
        <taxon>Insecta</taxon>
        <taxon>Pterygota</taxon>
        <taxon>Neoptera</taxon>
        <taxon>Endopterygota</taxon>
        <taxon>Coleoptera</taxon>
        <taxon>Polyphaga</taxon>
        <taxon>Cucujiformia</taxon>
        <taxon>Tenebrionidae</taxon>
        <taxon>Pimeliinae</taxon>
        <taxon>Asbolus</taxon>
    </lineage>
</organism>
<accession>A0A482VJA7</accession>
<evidence type="ECO:0000313" key="1">
    <source>
        <dbReference type="EMBL" id="RZC32942.1"/>
    </source>
</evidence>
<reference evidence="1 2" key="1">
    <citation type="submission" date="2017-03" db="EMBL/GenBank/DDBJ databases">
        <title>Genome of the blue death feigning beetle - Asbolus verrucosus.</title>
        <authorList>
            <person name="Rider S.D."/>
        </authorList>
    </citation>
    <scope>NUCLEOTIDE SEQUENCE [LARGE SCALE GENOMIC DNA]</scope>
    <source>
        <strain evidence="1">Butters</strain>
        <tissue evidence="1">Head and leg muscle</tissue>
    </source>
</reference>
<dbReference type="EMBL" id="QDEB01093181">
    <property type="protein sequence ID" value="RZC32942.1"/>
    <property type="molecule type" value="Genomic_DNA"/>
</dbReference>
<dbReference type="AlphaFoldDB" id="A0A482VJA7"/>
<dbReference type="Proteomes" id="UP000292052">
    <property type="component" value="Unassembled WGS sequence"/>
</dbReference>
<comment type="caution">
    <text evidence="1">The sequence shown here is derived from an EMBL/GenBank/DDBJ whole genome shotgun (WGS) entry which is preliminary data.</text>
</comment>
<sequence length="80" mass="9271">MEASSKSIRKSSWEIHLFILWNQPYNLAKDLEMITPQLTANETMAFLKQFYDDHLISMAPRSPDLTAPDFFLFSCVKNSV</sequence>